<dbReference type="Proteomes" id="UP000243525">
    <property type="component" value="Unassembled WGS sequence"/>
</dbReference>
<dbReference type="GO" id="GO:0016491">
    <property type="term" value="F:oxidoreductase activity"/>
    <property type="evidence" value="ECO:0007669"/>
    <property type="project" value="InterPro"/>
</dbReference>
<dbReference type="Gene3D" id="2.10.240.10">
    <property type="entry name" value="Dihydroorotate dehydrogenase, electron transfer subunit"/>
    <property type="match status" value="1"/>
</dbReference>
<dbReference type="EMBL" id="QAAD01000005">
    <property type="protein sequence ID" value="PTN09332.1"/>
    <property type="molecule type" value="Genomic_DNA"/>
</dbReference>
<evidence type="ECO:0000256" key="3">
    <source>
        <dbReference type="ARBA" id="ARBA00022630"/>
    </source>
</evidence>
<dbReference type="InterPro" id="IPR050353">
    <property type="entry name" value="PyrK_electron_transfer"/>
</dbReference>
<comment type="cofactor">
    <cofactor evidence="11">
        <name>FAD</name>
        <dbReference type="ChEBI" id="CHEBI:57692"/>
    </cofactor>
    <text evidence="11">Binds 1 FAD per subunit.</text>
</comment>
<dbReference type="Pfam" id="PF10418">
    <property type="entry name" value="DHODB_Fe-S_bind"/>
    <property type="match status" value="1"/>
</dbReference>
<comment type="caution">
    <text evidence="14">The sequence shown here is derived from an EMBL/GenBank/DDBJ whole genome shotgun (WGS) entry which is preliminary data.</text>
</comment>
<sequence length="259" mass="28305">MKKTVQELLLVENKQLNHDNFRLVLQAENELPPIVPGQFVNVEIKKATEIFLRRPFSILDVDAEKKQFSLLVKILGRGSKVLTTYQAGDKISVIYPLGNGFTMPESTDKVLLIGGGSGVAPMLYISKLCGLPPEQVHVLLGARSKQDHVDVSAYQSLGKFHFTTEDGSLGEKGFVTNHSIYKNELSGFDKIYTCGPNPMMKAVAKDAAAAGIFCEVSLENTMACGFGVCLCCVEKTTSGHKCVCTDGPVFNIKDLTWQI</sequence>
<evidence type="ECO:0000256" key="9">
    <source>
        <dbReference type="ARBA" id="ARBA00023014"/>
    </source>
</evidence>
<dbReference type="Pfam" id="PF00175">
    <property type="entry name" value="NAD_binding_1"/>
    <property type="match status" value="1"/>
</dbReference>
<dbReference type="Gene3D" id="3.40.50.80">
    <property type="entry name" value="Nucleotide-binding domain of ferredoxin-NADP reductase (FNR) module"/>
    <property type="match status" value="1"/>
</dbReference>
<dbReference type="PIRSF" id="PIRSF006816">
    <property type="entry name" value="Cyc3_hyd_g"/>
    <property type="match status" value="1"/>
</dbReference>
<feature type="binding site" evidence="12">
    <location>
        <position position="244"/>
    </location>
    <ligand>
        <name>[2Fe-2S] cluster</name>
        <dbReference type="ChEBI" id="CHEBI:190135"/>
    </ligand>
</feature>
<dbReference type="AlphaFoldDB" id="A0A2T5C3H3"/>
<dbReference type="GO" id="GO:0050660">
    <property type="term" value="F:flavin adenine dinucleotide binding"/>
    <property type="evidence" value="ECO:0007669"/>
    <property type="project" value="InterPro"/>
</dbReference>
<keyword evidence="4 12" id="KW-0001">2Fe-2S</keyword>
<evidence type="ECO:0000313" key="14">
    <source>
        <dbReference type="EMBL" id="PTN09332.1"/>
    </source>
</evidence>
<evidence type="ECO:0000256" key="1">
    <source>
        <dbReference type="ARBA" id="ARBA00006422"/>
    </source>
</evidence>
<dbReference type="CDD" id="cd06218">
    <property type="entry name" value="DHOD_e_trans"/>
    <property type="match status" value="1"/>
</dbReference>
<dbReference type="SUPFAM" id="SSF63380">
    <property type="entry name" value="Riboflavin synthase domain-like"/>
    <property type="match status" value="1"/>
</dbReference>
<dbReference type="OrthoDB" id="9789468at2"/>
<feature type="binding site" evidence="12">
    <location>
        <position position="229"/>
    </location>
    <ligand>
        <name>[2Fe-2S] cluster</name>
        <dbReference type="ChEBI" id="CHEBI:190135"/>
    </ligand>
</feature>
<evidence type="ECO:0000313" key="15">
    <source>
        <dbReference type="Proteomes" id="UP000243525"/>
    </source>
</evidence>
<dbReference type="PANTHER" id="PTHR43513:SF3">
    <property type="entry name" value="DIHYDROOROTATE DEHYDROGENASE B (NAD(+)), ELECTRON TRANSFER SUBUNIT-RELATED"/>
    <property type="match status" value="1"/>
</dbReference>
<dbReference type="Gene3D" id="2.40.30.10">
    <property type="entry name" value="Translation factors"/>
    <property type="match status" value="1"/>
</dbReference>
<evidence type="ECO:0000256" key="4">
    <source>
        <dbReference type="ARBA" id="ARBA00022714"/>
    </source>
</evidence>
<comment type="similarity">
    <text evidence="1">Belongs to the PyrK family.</text>
</comment>
<reference evidence="14 15" key="1">
    <citation type="submission" date="2018-04" db="EMBL/GenBank/DDBJ databases">
        <title>Genomic Encyclopedia of Archaeal and Bacterial Type Strains, Phase II (KMG-II): from individual species to whole genera.</title>
        <authorList>
            <person name="Goeker M."/>
        </authorList>
    </citation>
    <scope>NUCLEOTIDE SEQUENCE [LARGE SCALE GENOMIC DNA]</scope>
    <source>
        <strain evidence="14 15">DSM 28823</strain>
    </source>
</reference>
<evidence type="ECO:0000256" key="11">
    <source>
        <dbReference type="PIRSR" id="PIRSR006816-1"/>
    </source>
</evidence>
<dbReference type="RefSeq" id="WP_107821738.1">
    <property type="nucleotide sequence ID" value="NZ_OY782574.1"/>
</dbReference>
<evidence type="ECO:0000256" key="12">
    <source>
        <dbReference type="PIRSR" id="PIRSR006816-2"/>
    </source>
</evidence>
<evidence type="ECO:0000256" key="8">
    <source>
        <dbReference type="ARBA" id="ARBA00023004"/>
    </source>
</evidence>
<organism evidence="14 15">
    <name type="scientific">Mangrovibacterium marinum</name>
    <dbReference type="NCBI Taxonomy" id="1639118"/>
    <lineage>
        <taxon>Bacteria</taxon>
        <taxon>Pseudomonadati</taxon>
        <taxon>Bacteroidota</taxon>
        <taxon>Bacteroidia</taxon>
        <taxon>Marinilabiliales</taxon>
        <taxon>Prolixibacteraceae</taxon>
        <taxon>Mangrovibacterium</taxon>
    </lineage>
</organism>
<feature type="binding site" evidence="11">
    <location>
        <begin position="54"/>
        <end position="57"/>
    </location>
    <ligand>
        <name>FAD</name>
        <dbReference type="ChEBI" id="CHEBI:57692"/>
    </ligand>
</feature>
<evidence type="ECO:0000256" key="5">
    <source>
        <dbReference type="ARBA" id="ARBA00022723"/>
    </source>
</evidence>
<evidence type="ECO:0000256" key="6">
    <source>
        <dbReference type="ARBA" id="ARBA00022827"/>
    </source>
</evidence>
<dbReference type="InterPro" id="IPR037117">
    <property type="entry name" value="Dihydroorotate_DH_ele_sf"/>
</dbReference>
<keyword evidence="15" id="KW-1185">Reference proteome</keyword>
<keyword evidence="8 12" id="KW-0408">Iron</keyword>
<keyword evidence="5 12" id="KW-0479">Metal-binding</keyword>
<comment type="cofactor">
    <cofactor evidence="12">
        <name>[2Fe-2S] cluster</name>
        <dbReference type="ChEBI" id="CHEBI:190135"/>
    </cofactor>
    <text evidence="12">Binds 1 [2Fe-2S] cluster per subunit.</text>
</comment>
<dbReference type="GO" id="GO:0006221">
    <property type="term" value="P:pyrimidine nucleotide biosynthetic process"/>
    <property type="evidence" value="ECO:0007669"/>
    <property type="project" value="InterPro"/>
</dbReference>
<dbReference type="PANTHER" id="PTHR43513">
    <property type="entry name" value="DIHYDROOROTATE DEHYDROGENASE B (NAD(+)), ELECTRON TRANSFER SUBUNIT"/>
    <property type="match status" value="1"/>
</dbReference>
<keyword evidence="7" id="KW-0249">Electron transport</keyword>
<dbReference type="PROSITE" id="PS51384">
    <property type="entry name" value="FAD_FR"/>
    <property type="match status" value="1"/>
</dbReference>
<feature type="binding site" evidence="12">
    <location>
        <position position="232"/>
    </location>
    <ligand>
        <name>[2Fe-2S] cluster</name>
        <dbReference type="ChEBI" id="CHEBI:190135"/>
    </ligand>
</feature>
<gene>
    <name evidence="14" type="ORF">C8N47_105173</name>
</gene>
<dbReference type="InterPro" id="IPR012165">
    <property type="entry name" value="Cyt_c3_hydrogenase_gsu"/>
</dbReference>
<dbReference type="InterPro" id="IPR001433">
    <property type="entry name" value="OxRdtase_FAD/NAD-bd"/>
</dbReference>
<comment type="cofactor">
    <cofactor evidence="10">
        <name>[2Fe-2S] cluster</name>
        <dbReference type="ChEBI" id="CHEBI:190135"/>
    </cofactor>
</comment>
<keyword evidence="2" id="KW-0813">Transport</keyword>
<dbReference type="InterPro" id="IPR008333">
    <property type="entry name" value="Cbr1-like_FAD-bd_dom"/>
</dbReference>
<keyword evidence="6 11" id="KW-0274">FAD</keyword>
<dbReference type="GO" id="GO:0046872">
    <property type="term" value="F:metal ion binding"/>
    <property type="evidence" value="ECO:0007669"/>
    <property type="project" value="UniProtKB-KW"/>
</dbReference>
<feature type="domain" description="FAD-binding FR-type" evidence="13">
    <location>
        <begin position="3"/>
        <end position="103"/>
    </location>
</feature>
<keyword evidence="9 12" id="KW-0411">Iron-sulfur</keyword>
<dbReference type="SUPFAM" id="SSF52343">
    <property type="entry name" value="Ferredoxin reductase-like, C-terminal NADP-linked domain"/>
    <property type="match status" value="1"/>
</dbReference>
<dbReference type="InterPro" id="IPR017927">
    <property type="entry name" value="FAD-bd_FR_type"/>
</dbReference>
<dbReference type="InterPro" id="IPR017938">
    <property type="entry name" value="Riboflavin_synthase-like_b-brl"/>
</dbReference>
<evidence type="ECO:0000256" key="7">
    <source>
        <dbReference type="ARBA" id="ARBA00022982"/>
    </source>
</evidence>
<dbReference type="InterPro" id="IPR039261">
    <property type="entry name" value="FNR_nucleotide-bd"/>
</dbReference>
<dbReference type="InterPro" id="IPR019480">
    <property type="entry name" value="Dihydroorotate_DH_Fe-S-bd"/>
</dbReference>
<accession>A0A2T5C3H3</accession>
<evidence type="ECO:0000259" key="13">
    <source>
        <dbReference type="PROSITE" id="PS51384"/>
    </source>
</evidence>
<evidence type="ECO:0000256" key="10">
    <source>
        <dbReference type="ARBA" id="ARBA00034078"/>
    </source>
</evidence>
<dbReference type="Pfam" id="PF00970">
    <property type="entry name" value="FAD_binding_6"/>
    <property type="match status" value="1"/>
</dbReference>
<dbReference type="GO" id="GO:0051537">
    <property type="term" value="F:2 iron, 2 sulfur cluster binding"/>
    <property type="evidence" value="ECO:0007669"/>
    <property type="project" value="UniProtKB-KW"/>
</dbReference>
<keyword evidence="3 11" id="KW-0285">Flavoprotein</keyword>
<evidence type="ECO:0000256" key="2">
    <source>
        <dbReference type="ARBA" id="ARBA00022448"/>
    </source>
</evidence>
<proteinExistence type="inferred from homology"/>
<protein>
    <submittedName>
        <fullName evidence="14">Dihydroorotate oxidase B electron transfer subunit</fullName>
    </submittedName>
</protein>
<name>A0A2T5C3H3_9BACT</name>
<feature type="binding site" evidence="12">
    <location>
        <position position="224"/>
    </location>
    <ligand>
        <name>[2Fe-2S] cluster</name>
        <dbReference type="ChEBI" id="CHEBI:190135"/>
    </ligand>
</feature>